<reference evidence="3" key="1">
    <citation type="journal article" date="2019" name="Int. J. Syst. Evol. Microbiol.">
        <title>The Global Catalogue of Microorganisms (GCM) 10K type strain sequencing project: providing services to taxonomists for standard genome sequencing and annotation.</title>
        <authorList>
            <consortium name="The Broad Institute Genomics Platform"/>
            <consortium name="The Broad Institute Genome Sequencing Center for Infectious Disease"/>
            <person name="Wu L."/>
            <person name="Ma J."/>
        </authorList>
    </citation>
    <scope>NUCLEOTIDE SEQUENCE [LARGE SCALE GENOMIC DNA]</scope>
    <source>
        <strain evidence="3">JCM 11483</strain>
    </source>
</reference>
<protein>
    <recommendedName>
        <fullName evidence="1">Glycosyltransferase 2-like domain-containing protein</fullName>
    </recommendedName>
</protein>
<accession>A0ABP6RBC8</accession>
<evidence type="ECO:0000259" key="1">
    <source>
        <dbReference type="Pfam" id="PF00535"/>
    </source>
</evidence>
<dbReference type="PANTHER" id="PTHR22916">
    <property type="entry name" value="GLYCOSYLTRANSFERASE"/>
    <property type="match status" value="1"/>
</dbReference>
<feature type="domain" description="Glycosyltransferase 2-like" evidence="1">
    <location>
        <begin position="2"/>
        <end position="137"/>
    </location>
</feature>
<dbReference type="EMBL" id="BAAAYG010000004">
    <property type="protein sequence ID" value="GAA3283349.1"/>
    <property type="molecule type" value="Genomic_DNA"/>
</dbReference>
<sequence>MLGETIESVQRQSMSDFELLIGDDGSSDGTVSLAESYAATDERIHVHHFTHSGDPGVVRSRLAELAGGENIAYVDHDDVLHTEHLAVLDRAISDAHPAAVAGVLYRYEDVEERSFSRSGEYWSHEIAVIDPVAEPSRVGHRRSLFKVATWRRSHGGLEDWDLWWRLADNGVPFSILDAVTVTVRIYGGSRRNRLRHRPAAVLGHATDEARAREIVATMQDNAFERFQQDLVQWRDGSEAFESSSAMLEHATGTPPSWLSPDAMPGGPLGWNIGFFAPVVDRAHATSILDVLMRRFPHVINGAFADLRDAAETVTDIEVIDTRVGERLFR</sequence>
<keyword evidence="3" id="KW-1185">Reference proteome</keyword>
<gene>
    <name evidence="2" type="ORF">GCM10020260_11970</name>
</gene>
<dbReference type="InterPro" id="IPR029044">
    <property type="entry name" value="Nucleotide-diphossugar_trans"/>
</dbReference>
<dbReference type="SUPFAM" id="SSF53448">
    <property type="entry name" value="Nucleotide-diphospho-sugar transferases"/>
    <property type="match status" value="1"/>
</dbReference>
<name>A0ABP6RBC8_9MICC</name>
<proteinExistence type="predicted"/>
<organism evidence="2 3">
    <name type="scientific">Nesterenkonia halobia</name>
    <dbReference type="NCBI Taxonomy" id="37922"/>
    <lineage>
        <taxon>Bacteria</taxon>
        <taxon>Bacillati</taxon>
        <taxon>Actinomycetota</taxon>
        <taxon>Actinomycetes</taxon>
        <taxon>Micrococcales</taxon>
        <taxon>Micrococcaceae</taxon>
        <taxon>Nesterenkonia</taxon>
    </lineage>
</organism>
<dbReference type="InterPro" id="IPR001173">
    <property type="entry name" value="Glyco_trans_2-like"/>
</dbReference>
<evidence type="ECO:0000313" key="2">
    <source>
        <dbReference type="EMBL" id="GAA3283349.1"/>
    </source>
</evidence>
<dbReference type="Proteomes" id="UP001501736">
    <property type="component" value="Unassembled WGS sequence"/>
</dbReference>
<dbReference type="Pfam" id="PF00535">
    <property type="entry name" value="Glycos_transf_2"/>
    <property type="match status" value="1"/>
</dbReference>
<dbReference type="PANTHER" id="PTHR22916:SF3">
    <property type="entry name" value="UDP-GLCNAC:BETAGAL BETA-1,3-N-ACETYLGLUCOSAMINYLTRANSFERASE-LIKE PROTEIN 1"/>
    <property type="match status" value="1"/>
</dbReference>
<evidence type="ECO:0000313" key="3">
    <source>
        <dbReference type="Proteomes" id="UP001501736"/>
    </source>
</evidence>
<comment type="caution">
    <text evidence="2">The sequence shown here is derived from an EMBL/GenBank/DDBJ whole genome shotgun (WGS) entry which is preliminary data.</text>
</comment>
<dbReference type="CDD" id="cd00761">
    <property type="entry name" value="Glyco_tranf_GTA_type"/>
    <property type="match status" value="1"/>
</dbReference>
<dbReference type="Gene3D" id="3.90.550.10">
    <property type="entry name" value="Spore Coat Polysaccharide Biosynthesis Protein SpsA, Chain A"/>
    <property type="match status" value="1"/>
</dbReference>